<keyword evidence="1" id="KW-1133">Transmembrane helix</keyword>
<dbReference type="AlphaFoldDB" id="A0A1I7WNY4"/>
<proteinExistence type="predicted"/>
<feature type="transmembrane region" description="Helical" evidence="1">
    <location>
        <begin position="6"/>
        <end position="28"/>
    </location>
</feature>
<accession>A0A1I7WNY4</accession>
<protein>
    <submittedName>
        <fullName evidence="3">Wsv460</fullName>
    </submittedName>
</protein>
<name>A0A1I7WNY4_HETBA</name>
<keyword evidence="1" id="KW-0472">Membrane</keyword>
<evidence type="ECO:0000313" key="3">
    <source>
        <dbReference type="WBParaSite" id="Hba_06850"/>
    </source>
</evidence>
<dbReference type="WBParaSite" id="Hba_06850">
    <property type="protein sequence ID" value="Hba_06850"/>
    <property type="gene ID" value="Hba_06850"/>
</dbReference>
<reference evidence="3" key="1">
    <citation type="submission" date="2016-11" db="UniProtKB">
        <authorList>
            <consortium name="WormBaseParasite"/>
        </authorList>
    </citation>
    <scope>IDENTIFICATION</scope>
</reference>
<keyword evidence="2" id="KW-1185">Reference proteome</keyword>
<sequence length="81" mass="9644">MVPPWLVMVFVLAIAMFIVFILAIYFSIPSKRNFNLHKKHAIVTGESDEASYLIVFLIKGFYFYNSQFYRNNNFTYYLRNS</sequence>
<evidence type="ECO:0000256" key="1">
    <source>
        <dbReference type="SAM" id="Phobius"/>
    </source>
</evidence>
<dbReference type="Proteomes" id="UP000095283">
    <property type="component" value="Unplaced"/>
</dbReference>
<organism evidence="2 3">
    <name type="scientific">Heterorhabditis bacteriophora</name>
    <name type="common">Entomopathogenic nematode worm</name>
    <dbReference type="NCBI Taxonomy" id="37862"/>
    <lineage>
        <taxon>Eukaryota</taxon>
        <taxon>Metazoa</taxon>
        <taxon>Ecdysozoa</taxon>
        <taxon>Nematoda</taxon>
        <taxon>Chromadorea</taxon>
        <taxon>Rhabditida</taxon>
        <taxon>Rhabditina</taxon>
        <taxon>Rhabditomorpha</taxon>
        <taxon>Strongyloidea</taxon>
        <taxon>Heterorhabditidae</taxon>
        <taxon>Heterorhabditis</taxon>
    </lineage>
</organism>
<evidence type="ECO:0000313" key="2">
    <source>
        <dbReference type="Proteomes" id="UP000095283"/>
    </source>
</evidence>
<keyword evidence="1" id="KW-0812">Transmembrane</keyword>